<dbReference type="InterPro" id="IPR000387">
    <property type="entry name" value="Tyr_Pase_dom"/>
</dbReference>
<dbReference type="SUPFAM" id="SSF52799">
    <property type="entry name" value="(Phosphotyrosine protein) phosphatases II"/>
    <property type="match status" value="1"/>
</dbReference>
<dbReference type="InterPro" id="IPR016130">
    <property type="entry name" value="Tyr_Pase_AS"/>
</dbReference>
<keyword evidence="3" id="KW-1185">Reference proteome</keyword>
<dbReference type="Proteomes" id="UP000050509">
    <property type="component" value="Unassembled WGS sequence"/>
</dbReference>
<dbReference type="AlphaFoldDB" id="A0A0P9H3R1"/>
<sequence length="178" mass="19222">MNSRLSDPSRGFGPACAGEPTVFGARRPGFPLPRVARSEVVRWMDFVQGQGIARVVCLLPVRQLRPYEHLLETYAERFGNTHVAWAPVDDFTLVDLATLTGTVLPFLAEAERQGQRAVVHCSAGSARTGHVLAAWLVAARGMANDQAIAAVRAAGRNPQEARDPRLGALLDACRAIVL</sequence>
<dbReference type="EMBL" id="LJCR01002511">
    <property type="protein sequence ID" value="KPV48625.1"/>
    <property type="molecule type" value="Genomic_DNA"/>
</dbReference>
<protein>
    <submittedName>
        <fullName evidence="2">Protein phosphatase</fullName>
    </submittedName>
</protein>
<accession>A0A0P9H3R1</accession>
<dbReference type="InterPro" id="IPR029021">
    <property type="entry name" value="Prot-tyrosine_phosphatase-like"/>
</dbReference>
<evidence type="ECO:0000313" key="3">
    <source>
        <dbReference type="Proteomes" id="UP000050509"/>
    </source>
</evidence>
<comment type="caution">
    <text evidence="2">The sequence shown here is derived from an EMBL/GenBank/DDBJ whole genome shotgun (WGS) entry which is preliminary data.</text>
</comment>
<reference evidence="2 3" key="1">
    <citation type="submission" date="2015-09" db="EMBL/GenBank/DDBJ databases">
        <title>Draft genome sequence of Kouleothrix aurantiaca JCM 19913.</title>
        <authorList>
            <person name="Hemp J."/>
        </authorList>
    </citation>
    <scope>NUCLEOTIDE SEQUENCE [LARGE SCALE GENOMIC DNA]</scope>
    <source>
        <strain evidence="2 3">COM-B</strain>
    </source>
</reference>
<organism evidence="2 3">
    <name type="scientific">Kouleothrix aurantiaca</name>
    <dbReference type="NCBI Taxonomy" id="186479"/>
    <lineage>
        <taxon>Bacteria</taxon>
        <taxon>Bacillati</taxon>
        <taxon>Chloroflexota</taxon>
        <taxon>Chloroflexia</taxon>
        <taxon>Chloroflexales</taxon>
        <taxon>Roseiflexineae</taxon>
        <taxon>Roseiflexaceae</taxon>
        <taxon>Kouleothrix</taxon>
    </lineage>
</organism>
<gene>
    <name evidence="2" type="ORF">SE17_37065</name>
</gene>
<dbReference type="Gene3D" id="3.90.190.10">
    <property type="entry name" value="Protein tyrosine phosphatase superfamily"/>
    <property type="match status" value="1"/>
</dbReference>
<dbReference type="PROSITE" id="PS00383">
    <property type="entry name" value="TYR_PHOSPHATASE_1"/>
    <property type="match status" value="1"/>
</dbReference>
<evidence type="ECO:0000259" key="1">
    <source>
        <dbReference type="PROSITE" id="PS50056"/>
    </source>
</evidence>
<name>A0A0P9H3R1_9CHLR</name>
<evidence type="ECO:0000313" key="2">
    <source>
        <dbReference type="EMBL" id="KPV48625.1"/>
    </source>
</evidence>
<proteinExistence type="predicted"/>
<dbReference type="PROSITE" id="PS50056">
    <property type="entry name" value="TYR_PHOSPHATASE_2"/>
    <property type="match status" value="1"/>
</dbReference>
<dbReference type="Pfam" id="PF00782">
    <property type="entry name" value="DSPc"/>
    <property type="match status" value="1"/>
</dbReference>
<dbReference type="InterPro" id="IPR000340">
    <property type="entry name" value="Dual-sp_phosphatase_cat-dom"/>
</dbReference>
<feature type="domain" description="Tyrosine specific protein phosphatases" evidence="1">
    <location>
        <begin position="97"/>
        <end position="152"/>
    </location>
</feature>
<dbReference type="PATRIC" id="fig|186479.3.peg.5093"/>